<accession>A0A8F6YA09</accession>
<evidence type="ECO:0000256" key="2">
    <source>
        <dbReference type="ARBA" id="ARBA00022448"/>
    </source>
</evidence>
<sequence>MISVQNLTLSLEGQRVLKDVSTTLPDHGITAIIGPNGAGKSTLLHSVAALRAPDSGSVTLNGADIHATPAAERAKLLAILTQSQPQIPRLTVRDLVAFGRWPHHRGRPGPEDHALVHAAISQFELHRIESAQLDTLSGGQRQRAYVAMAWAQGTPYMLLDEPLSALDPRVSRSIMSRLHQISRPGRDTRAVVIVLHDLQIAAQWADYVVALKDGELFAEGIAGSVLADAPLSALYDSEISVRPLDDGRIAVLT</sequence>
<evidence type="ECO:0000259" key="8">
    <source>
        <dbReference type="PROSITE" id="PS50893"/>
    </source>
</evidence>
<comment type="subcellular location">
    <subcellularLocation>
        <location evidence="1">Cell membrane</location>
        <topology evidence="1">Peripheral membrane protein</topology>
    </subcellularLocation>
</comment>
<evidence type="ECO:0000313" key="9">
    <source>
        <dbReference type="EMBL" id="QXT39489.1"/>
    </source>
</evidence>
<proteinExistence type="predicted"/>
<dbReference type="InterPro" id="IPR003439">
    <property type="entry name" value="ABC_transporter-like_ATP-bd"/>
</dbReference>
<keyword evidence="9" id="KW-0067">ATP-binding</keyword>
<feature type="domain" description="ABC transporter" evidence="8">
    <location>
        <begin position="2"/>
        <end position="238"/>
    </location>
</feature>
<keyword evidence="3" id="KW-1003">Cell membrane</keyword>
<evidence type="ECO:0000256" key="4">
    <source>
        <dbReference type="ARBA" id="ARBA00022496"/>
    </source>
</evidence>
<dbReference type="PANTHER" id="PTHR42771:SF3">
    <property type="entry name" value="PETROBACTIN IMPORT ATP-BINDING PROTEIN YCLP"/>
    <property type="match status" value="1"/>
</dbReference>
<dbReference type="GO" id="GO:0005886">
    <property type="term" value="C:plasma membrane"/>
    <property type="evidence" value="ECO:0007669"/>
    <property type="project" value="UniProtKB-SubCell"/>
</dbReference>
<name>A0A8F6YA09_9RHOB</name>
<dbReference type="EMBL" id="CP079194">
    <property type="protein sequence ID" value="QXT39489.1"/>
    <property type="molecule type" value="Genomic_DNA"/>
</dbReference>
<dbReference type="AlphaFoldDB" id="A0A8F6YA09"/>
<keyword evidence="4" id="KW-0410">Iron transport</keyword>
<evidence type="ECO:0000313" key="10">
    <source>
        <dbReference type="Proteomes" id="UP000825009"/>
    </source>
</evidence>
<keyword evidence="10" id="KW-1185">Reference proteome</keyword>
<evidence type="ECO:0000256" key="1">
    <source>
        <dbReference type="ARBA" id="ARBA00004202"/>
    </source>
</evidence>
<dbReference type="PANTHER" id="PTHR42771">
    <property type="entry name" value="IRON(3+)-HYDROXAMATE IMPORT ATP-BINDING PROTEIN FHUC"/>
    <property type="match status" value="1"/>
</dbReference>
<dbReference type="RefSeq" id="WP_219002167.1">
    <property type="nucleotide sequence ID" value="NZ_CP079194.1"/>
</dbReference>
<evidence type="ECO:0000256" key="6">
    <source>
        <dbReference type="ARBA" id="ARBA00023065"/>
    </source>
</evidence>
<organism evidence="9 10">
    <name type="scientific">Gymnodinialimonas ceratoperidinii</name>
    <dbReference type="NCBI Taxonomy" id="2856823"/>
    <lineage>
        <taxon>Bacteria</taxon>
        <taxon>Pseudomonadati</taxon>
        <taxon>Pseudomonadota</taxon>
        <taxon>Alphaproteobacteria</taxon>
        <taxon>Rhodobacterales</taxon>
        <taxon>Paracoccaceae</taxon>
        <taxon>Gymnodinialimonas</taxon>
    </lineage>
</organism>
<keyword evidence="5" id="KW-0408">Iron</keyword>
<dbReference type="GO" id="GO:0006826">
    <property type="term" value="P:iron ion transport"/>
    <property type="evidence" value="ECO:0007669"/>
    <property type="project" value="UniProtKB-KW"/>
</dbReference>
<dbReference type="PROSITE" id="PS50893">
    <property type="entry name" value="ABC_TRANSPORTER_2"/>
    <property type="match status" value="1"/>
</dbReference>
<reference evidence="9 10" key="1">
    <citation type="submission" date="2021-07" db="EMBL/GenBank/DDBJ databases">
        <title>A novel Jannaschia species isolated from marine dinoflagellate Ceratoperidinium margalefii.</title>
        <authorList>
            <person name="Jiang Y."/>
            <person name="Li Z."/>
        </authorList>
    </citation>
    <scope>NUCLEOTIDE SEQUENCE [LARGE SCALE GENOMIC DNA]</scope>
    <source>
        <strain evidence="9 10">J12C1-MA-4</strain>
    </source>
</reference>
<dbReference type="InterPro" id="IPR051535">
    <property type="entry name" value="Siderophore_ABC-ATPase"/>
</dbReference>
<dbReference type="GO" id="GO:0016887">
    <property type="term" value="F:ATP hydrolysis activity"/>
    <property type="evidence" value="ECO:0007669"/>
    <property type="project" value="InterPro"/>
</dbReference>
<keyword evidence="2" id="KW-0813">Transport</keyword>
<keyword evidence="7" id="KW-0472">Membrane</keyword>
<keyword evidence="6" id="KW-0406">Ion transport</keyword>
<evidence type="ECO:0000256" key="3">
    <source>
        <dbReference type="ARBA" id="ARBA00022475"/>
    </source>
</evidence>
<dbReference type="KEGG" id="gce:KYE46_16445"/>
<evidence type="ECO:0000256" key="7">
    <source>
        <dbReference type="ARBA" id="ARBA00023136"/>
    </source>
</evidence>
<gene>
    <name evidence="9" type="ORF">KYE46_16445</name>
</gene>
<dbReference type="GO" id="GO:0005524">
    <property type="term" value="F:ATP binding"/>
    <property type="evidence" value="ECO:0007669"/>
    <property type="project" value="UniProtKB-KW"/>
</dbReference>
<dbReference type="Proteomes" id="UP000825009">
    <property type="component" value="Chromosome"/>
</dbReference>
<protein>
    <submittedName>
        <fullName evidence="9">ATP-binding cassette domain-containing protein</fullName>
    </submittedName>
</protein>
<keyword evidence="9" id="KW-0547">Nucleotide-binding</keyword>
<dbReference type="Pfam" id="PF00005">
    <property type="entry name" value="ABC_tran"/>
    <property type="match status" value="1"/>
</dbReference>
<dbReference type="SMART" id="SM00382">
    <property type="entry name" value="AAA"/>
    <property type="match status" value="1"/>
</dbReference>
<evidence type="ECO:0000256" key="5">
    <source>
        <dbReference type="ARBA" id="ARBA00023004"/>
    </source>
</evidence>
<dbReference type="CDD" id="cd03214">
    <property type="entry name" value="ABC_Iron-Siderophores_B12_Hemin"/>
    <property type="match status" value="1"/>
</dbReference>
<dbReference type="InterPro" id="IPR003593">
    <property type="entry name" value="AAA+_ATPase"/>
</dbReference>